<dbReference type="EMBL" id="JALJRB010000029">
    <property type="protein sequence ID" value="MCJ8502610.1"/>
    <property type="molecule type" value="Genomic_DNA"/>
</dbReference>
<dbReference type="InterPro" id="IPR036565">
    <property type="entry name" value="Mur-like_cat_sf"/>
</dbReference>
<evidence type="ECO:0000256" key="14">
    <source>
        <dbReference type="HAMAP-Rule" id="MF_00046"/>
    </source>
</evidence>
<evidence type="ECO:0000256" key="7">
    <source>
        <dbReference type="ARBA" id="ARBA00022741"/>
    </source>
</evidence>
<dbReference type="GO" id="GO:0008763">
    <property type="term" value="F:UDP-N-acetylmuramate-L-alanine ligase activity"/>
    <property type="evidence" value="ECO:0007669"/>
    <property type="project" value="UniProtKB-UniRule"/>
</dbReference>
<dbReference type="InterPro" id="IPR005758">
    <property type="entry name" value="UDP-N-AcMur_Ala_ligase_MurC"/>
</dbReference>
<proteinExistence type="inferred from homology"/>
<reference evidence="19" key="1">
    <citation type="submission" date="2022-04" db="EMBL/GenBank/DDBJ databases">
        <title>Desulfatitalea alkaliphila sp. nov., a novel anaerobic sulfate-reducing bacterium isolated from terrestrial mud volcano, Taman Peninsula, Russia.</title>
        <authorList>
            <person name="Khomyakova M.A."/>
            <person name="Merkel A.Y."/>
            <person name="Slobodkin A.I."/>
        </authorList>
    </citation>
    <scope>NUCLEOTIDE SEQUENCE</scope>
    <source>
        <strain evidence="19">M08but</strain>
    </source>
</reference>
<dbReference type="Pfam" id="PF08245">
    <property type="entry name" value="Mur_ligase_M"/>
    <property type="match status" value="1"/>
</dbReference>
<dbReference type="GO" id="GO:0071555">
    <property type="term" value="P:cell wall organization"/>
    <property type="evidence" value="ECO:0007669"/>
    <property type="project" value="UniProtKB-KW"/>
</dbReference>
<feature type="domain" description="Mur ligase N-terminal catalytic" evidence="16">
    <location>
        <begin position="7"/>
        <end position="106"/>
    </location>
</feature>
<name>A0AA41R7F9_9BACT</name>
<evidence type="ECO:0000256" key="1">
    <source>
        <dbReference type="ARBA" id="ARBA00004496"/>
    </source>
</evidence>
<keyword evidence="15" id="KW-1133">Transmembrane helix</keyword>
<dbReference type="NCBIfam" id="TIGR01082">
    <property type="entry name" value="murC"/>
    <property type="match status" value="1"/>
</dbReference>
<dbReference type="Gene3D" id="3.90.190.20">
    <property type="entry name" value="Mur ligase, C-terminal domain"/>
    <property type="match status" value="1"/>
</dbReference>
<dbReference type="GO" id="GO:0005524">
    <property type="term" value="F:ATP binding"/>
    <property type="evidence" value="ECO:0007669"/>
    <property type="project" value="UniProtKB-UniRule"/>
</dbReference>
<comment type="caution">
    <text evidence="19">The sequence shown here is derived from an EMBL/GenBank/DDBJ whole genome shotgun (WGS) entry which is preliminary data.</text>
</comment>
<dbReference type="InterPro" id="IPR013221">
    <property type="entry name" value="Mur_ligase_cen"/>
</dbReference>
<feature type="domain" description="Mur ligase central" evidence="18">
    <location>
        <begin position="110"/>
        <end position="288"/>
    </location>
</feature>
<keyword evidence="11 14" id="KW-0131">Cell cycle</keyword>
<accession>A0AA41R7F9</accession>
<evidence type="ECO:0000256" key="12">
    <source>
        <dbReference type="ARBA" id="ARBA00023316"/>
    </source>
</evidence>
<dbReference type="GO" id="GO:0051301">
    <property type="term" value="P:cell division"/>
    <property type="evidence" value="ECO:0007669"/>
    <property type="project" value="UniProtKB-KW"/>
</dbReference>
<evidence type="ECO:0000256" key="15">
    <source>
        <dbReference type="SAM" id="Phobius"/>
    </source>
</evidence>
<dbReference type="SUPFAM" id="SSF53244">
    <property type="entry name" value="MurD-like peptide ligases, peptide-binding domain"/>
    <property type="match status" value="1"/>
</dbReference>
<sequence>MYRKQYHIHFVGIGGIGMSGIAELLLNLGYKVSGSDLRLSDITAHLQTLGGTVHEGHDGSRIAGADVVVVSSAIDHANPEVQAALKASVPVIPRAEMLAELMRLKYSIAIAGAHGKTSTTSLVASVLAAGELDPTVVIGGKLKGIGANAVLGKGDYIVAEADESDGSFLKFSPAIAVVTNIDREHLDFYADLEAIKKVFLDFIDRIPFYGLAVLCMDNEAVQDLLPRVRKRFVTYGMNPQADLQARDVVCQGLQSRFTVVHGAATLGQVALNLPGMHNVYNALAAIAVGLELGIAFDRIQSALGAVQGVQRRLEIKGETDGVTVVDDYGHHPTEIKTTLAAMETAWPGRRKVVVFQPHRYSRTRALFDEFARSFYRSDILLLLPIYAASEQPIEGVHSGLLCESIQAHGHKNVTCVETMEQALAVLAERVASGDVVLTLGAGDVYRLGEMFLARKG</sequence>
<evidence type="ECO:0000256" key="13">
    <source>
        <dbReference type="ARBA" id="ARBA00047833"/>
    </source>
</evidence>
<keyword evidence="7 14" id="KW-0547">Nucleotide-binding</keyword>
<evidence type="ECO:0000256" key="4">
    <source>
        <dbReference type="ARBA" id="ARBA00022490"/>
    </source>
</evidence>
<dbReference type="InterPro" id="IPR050061">
    <property type="entry name" value="MurCDEF_pg_biosynth"/>
</dbReference>
<dbReference type="SUPFAM" id="SSF53623">
    <property type="entry name" value="MurD-like peptide ligases, catalytic domain"/>
    <property type="match status" value="1"/>
</dbReference>
<keyword evidence="20" id="KW-1185">Reference proteome</keyword>
<evidence type="ECO:0000259" key="17">
    <source>
        <dbReference type="Pfam" id="PF02875"/>
    </source>
</evidence>
<dbReference type="InterPro" id="IPR036615">
    <property type="entry name" value="Mur_ligase_C_dom_sf"/>
</dbReference>
<dbReference type="SUPFAM" id="SSF51984">
    <property type="entry name" value="MurCD N-terminal domain"/>
    <property type="match status" value="1"/>
</dbReference>
<feature type="transmembrane region" description="Helical" evidence="15">
    <location>
        <begin position="6"/>
        <end position="30"/>
    </location>
</feature>
<dbReference type="EC" id="6.3.2.8" evidence="3 14"/>
<comment type="subcellular location">
    <subcellularLocation>
        <location evidence="1 14">Cytoplasm</location>
    </subcellularLocation>
</comment>
<evidence type="ECO:0000256" key="8">
    <source>
        <dbReference type="ARBA" id="ARBA00022840"/>
    </source>
</evidence>
<dbReference type="GO" id="GO:0008360">
    <property type="term" value="P:regulation of cell shape"/>
    <property type="evidence" value="ECO:0007669"/>
    <property type="project" value="UniProtKB-KW"/>
</dbReference>
<keyword evidence="15" id="KW-0472">Membrane</keyword>
<evidence type="ECO:0000313" key="19">
    <source>
        <dbReference type="EMBL" id="MCJ8502610.1"/>
    </source>
</evidence>
<dbReference type="RefSeq" id="WP_246913664.1">
    <property type="nucleotide sequence ID" value="NZ_JALJRB010000029.1"/>
</dbReference>
<keyword evidence="4 14" id="KW-0963">Cytoplasm</keyword>
<dbReference type="HAMAP" id="MF_00046">
    <property type="entry name" value="MurC"/>
    <property type="match status" value="1"/>
</dbReference>
<gene>
    <name evidence="14 19" type="primary">murC</name>
    <name evidence="19" type="ORF">MRX98_18695</name>
</gene>
<evidence type="ECO:0000256" key="9">
    <source>
        <dbReference type="ARBA" id="ARBA00022960"/>
    </source>
</evidence>
<keyword evidence="15" id="KW-0812">Transmembrane</keyword>
<dbReference type="Gene3D" id="3.40.1190.10">
    <property type="entry name" value="Mur-like, catalytic domain"/>
    <property type="match status" value="1"/>
</dbReference>
<dbReference type="AlphaFoldDB" id="A0AA41R7F9"/>
<dbReference type="GO" id="GO:0009252">
    <property type="term" value="P:peptidoglycan biosynthetic process"/>
    <property type="evidence" value="ECO:0007669"/>
    <property type="project" value="UniProtKB-UniRule"/>
</dbReference>
<dbReference type="Pfam" id="PF01225">
    <property type="entry name" value="Mur_ligase"/>
    <property type="match status" value="1"/>
</dbReference>
<organism evidence="19 20">
    <name type="scientific">Desulfatitalea alkaliphila</name>
    <dbReference type="NCBI Taxonomy" id="2929485"/>
    <lineage>
        <taxon>Bacteria</taxon>
        <taxon>Pseudomonadati</taxon>
        <taxon>Thermodesulfobacteriota</taxon>
        <taxon>Desulfobacteria</taxon>
        <taxon>Desulfobacterales</taxon>
        <taxon>Desulfosarcinaceae</taxon>
        <taxon>Desulfatitalea</taxon>
    </lineage>
</organism>
<dbReference type="PANTHER" id="PTHR43445:SF3">
    <property type="entry name" value="UDP-N-ACETYLMURAMATE--L-ALANINE LIGASE"/>
    <property type="match status" value="1"/>
</dbReference>
<evidence type="ECO:0000313" key="20">
    <source>
        <dbReference type="Proteomes" id="UP001165427"/>
    </source>
</evidence>
<keyword evidence="10 14" id="KW-0573">Peptidoglycan synthesis</keyword>
<keyword evidence="8 14" id="KW-0067">ATP-binding</keyword>
<evidence type="ECO:0000259" key="18">
    <source>
        <dbReference type="Pfam" id="PF08245"/>
    </source>
</evidence>
<dbReference type="Gene3D" id="3.40.50.720">
    <property type="entry name" value="NAD(P)-binding Rossmann-like Domain"/>
    <property type="match status" value="1"/>
</dbReference>
<dbReference type="InterPro" id="IPR000713">
    <property type="entry name" value="Mur_ligase_N"/>
</dbReference>
<evidence type="ECO:0000256" key="5">
    <source>
        <dbReference type="ARBA" id="ARBA00022598"/>
    </source>
</evidence>
<keyword evidence="6 14" id="KW-0132">Cell division</keyword>
<keyword evidence="9 14" id="KW-0133">Cell shape</keyword>
<dbReference type="GO" id="GO:0005737">
    <property type="term" value="C:cytoplasm"/>
    <property type="evidence" value="ECO:0007669"/>
    <property type="project" value="UniProtKB-SubCell"/>
</dbReference>
<evidence type="ECO:0000259" key="16">
    <source>
        <dbReference type="Pfam" id="PF01225"/>
    </source>
</evidence>
<evidence type="ECO:0000256" key="2">
    <source>
        <dbReference type="ARBA" id="ARBA00004752"/>
    </source>
</evidence>
<protein>
    <recommendedName>
        <fullName evidence="3 14">UDP-N-acetylmuramate--L-alanine ligase</fullName>
        <ecNumber evidence="3 14">6.3.2.8</ecNumber>
    </recommendedName>
    <alternativeName>
        <fullName evidence="14">UDP-N-acetylmuramoyl-L-alanine synthetase</fullName>
    </alternativeName>
</protein>
<evidence type="ECO:0000256" key="11">
    <source>
        <dbReference type="ARBA" id="ARBA00023306"/>
    </source>
</evidence>
<dbReference type="Pfam" id="PF02875">
    <property type="entry name" value="Mur_ligase_C"/>
    <property type="match status" value="1"/>
</dbReference>
<evidence type="ECO:0000256" key="6">
    <source>
        <dbReference type="ARBA" id="ARBA00022618"/>
    </source>
</evidence>
<dbReference type="Proteomes" id="UP001165427">
    <property type="component" value="Unassembled WGS sequence"/>
</dbReference>
<evidence type="ECO:0000256" key="3">
    <source>
        <dbReference type="ARBA" id="ARBA00012211"/>
    </source>
</evidence>
<comment type="similarity">
    <text evidence="14">Belongs to the MurCDEF family.</text>
</comment>
<feature type="domain" description="Mur ligase C-terminal" evidence="17">
    <location>
        <begin position="311"/>
        <end position="442"/>
    </location>
</feature>
<comment type="function">
    <text evidence="14">Cell wall formation.</text>
</comment>
<keyword evidence="12 14" id="KW-0961">Cell wall biogenesis/degradation</keyword>
<evidence type="ECO:0000256" key="10">
    <source>
        <dbReference type="ARBA" id="ARBA00022984"/>
    </source>
</evidence>
<keyword evidence="5 14" id="KW-0436">Ligase</keyword>
<comment type="pathway">
    <text evidence="2 14">Cell wall biogenesis; peptidoglycan biosynthesis.</text>
</comment>
<dbReference type="PANTHER" id="PTHR43445">
    <property type="entry name" value="UDP-N-ACETYLMURAMATE--L-ALANINE LIGASE-RELATED"/>
    <property type="match status" value="1"/>
</dbReference>
<feature type="binding site" evidence="14">
    <location>
        <begin position="112"/>
        <end position="118"/>
    </location>
    <ligand>
        <name>ATP</name>
        <dbReference type="ChEBI" id="CHEBI:30616"/>
    </ligand>
</feature>
<dbReference type="InterPro" id="IPR004101">
    <property type="entry name" value="Mur_ligase_C"/>
</dbReference>
<comment type="catalytic activity">
    <reaction evidence="13 14">
        <text>UDP-N-acetyl-alpha-D-muramate + L-alanine + ATP = UDP-N-acetyl-alpha-D-muramoyl-L-alanine + ADP + phosphate + H(+)</text>
        <dbReference type="Rhea" id="RHEA:23372"/>
        <dbReference type="ChEBI" id="CHEBI:15378"/>
        <dbReference type="ChEBI" id="CHEBI:30616"/>
        <dbReference type="ChEBI" id="CHEBI:43474"/>
        <dbReference type="ChEBI" id="CHEBI:57972"/>
        <dbReference type="ChEBI" id="CHEBI:70757"/>
        <dbReference type="ChEBI" id="CHEBI:83898"/>
        <dbReference type="ChEBI" id="CHEBI:456216"/>
        <dbReference type="EC" id="6.3.2.8"/>
    </reaction>
</comment>